<proteinExistence type="predicted"/>
<dbReference type="Proteomes" id="UP001165267">
    <property type="component" value="Unassembled WGS sequence"/>
</dbReference>
<dbReference type="Pfam" id="PF03413">
    <property type="entry name" value="PepSY"/>
    <property type="match status" value="1"/>
</dbReference>
<sequence length="105" mass="12076">MKANSSTLIIVTLFAIGITAMVSTVYADDDHQRIRQLQRSGEILSLEQIFDRARAVKRGRILDAELDDDDGRYIYEIELLDANGRVWEMEFDARTGRLLELEQDD</sequence>
<organism evidence="2 3">
    <name type="scientific">Limnobacter parvus</name>
    <dbReference type="NCBI Taxonomy" id="2939690"/>
    <lineage>
        <taxon>Bacteria</taxon>
        <taxon>Pseudomonadati</taxon>
        <taxon>Pseudomonadota</taxon>
        <taxon>Betaproteobacteria</taxon>
        <taxon>Burkholderiales</taxon>
        <taxon>Burkholderiaceae</taxon>
        <taxon>Limnobacter</taxon>
    </lineage>
</organism>
<keyword evidence="3" id="KW-1185">Reference proteome</keyword>
<dbReference type="InterPro" id="IPR025711">
    <property type="entry name" value="PepSY"/>
</dbReference>
<feature type="domain" description="PepSY" evidence="1">
    <location>
        <begin position="44"/>
        <end position="100"/>
    </location>
</feature>
<dbReference type="EMBL" id="JANKHG010000018">
    <property type="protein sequence ID" value="MCR2747268.1"/>
    <property type="molecule type" value="Genomic_DNA"/>
</dbReference>
<evidence type="ECO:0000259" key="1">
    <source>
        <dbReference type="Pfam" id="PF03413"/>
    </source>
</evidence>
<evidence type="ECO:0000313" key="3">
    <source>
        <dbReference type="Proteomes" id="UP001165267"/>
    </source>
</evidence>
<comment type="caution">
    <text evidence="2">The sequence shown here is derived from an EMBL/GenBank/DDBJ whole genome shotgun (WGS) entry which is preliminary data.</text>
</comment>
<gene>
    <name evidence="2" type="ORF">NSP04_11465</name>
</gene>
<protein>
    <submittedName>
        <fullName evidence="2">PepSY domain-containing protein</fullName>
    </submittedName>
</protein>
<dbReference type="RefSeq" id="WP_257512491.1">
    <property type="nucleotide sequence ID" value="NZ_JANKHG010000018.1"/>
</dbReference>
<reference evidence="2" key="1">
    <citation type="submission" date="2022-07" db="EMBL/GenBank/DDBJ databases">
        <authorList>
            <person name="Xamxidin M."/>
        </authorList>
    </citation>
    <scope>NUCLEOTIDE SEQUENCE</scope>
    <source>
        <strain evidence="2">YS8-69</strain>
    </source>
</reference>
<accession>A0ABT1XJ05</accession>
<dbReference type="Gene3D" id="3.10.450.40">
    <property type="match status" value="1"/>
</dbReference>
<evidence type="ECO:0000313" key="2">
    <source>
        <dbReference type="EMBL" id="MCR2747268.1"/>
    </source>
</evidence>
<name>A0ABT1XJ05_9BURK</name>